<dbReference type="RefSeq" id="WP_108886576.1">
    <property type="nucleotide sequence ID" value="NZ_OMOJ01000005.1"/>
</dbReference>
<dbReference type="InterPro" id="IPR011990">
    <property type="entry name" value="TPR-like_helical_dom_sf"/>
</dbReference>
<proteinExistence type="inferred from homology"/>
<evidence type="ECO:0000256" key="7">
    <source>
        <dbReference type="SAM" id="SignalP"/>
    </source>
</evidence>
<dbReference type="GO" id="GO:0046872">
    <property type="term" value="F:metal ion binding"/>
    <property type="evidence" value="ECO:0007669"/>
    <property type="project" value="UniProtKB-KW"/>
</dbReference>
<evidence type="ECO:0000256" key="4">
    <source>
        <dbReference type="ARBA" id="ARBA00022833"/>
    </source>
</evidence>
<dbReference type="InterPro" id="IPR051156">
    <property type="entry name" value="Mito/Outer_Membr_Metalloprot"/>
</dbReference>
<dbReference type="GO" id="GO:0004222">
    <property type="term" value="F:metalloendopeptidase activity"/>
    <property type="evidence" value="ECO:0007669"/>
    <property type="project" value="InterPro"/>
</dbReference>
<evidence type="ECO:0000256" key="2">
    <source>
        <dbReference type="ARBA" id="ARBA00022723"/>
    </source>
</evidence>
<keyword evidence="10" id="KW-1185">Reference proteome</keyword>
<keyword evidence="1 6" id="KW-0645">Protease</keyword>
<evidence type="ECO:0000259" key="8">
    <source>
        <dbReference type="Pfam" id="PF01435"/>
    </source>
</evidence>
<dbReference type="Proteomes" id="UP000244904">
    <property type="component" value="Unassembled WGS sequence"/>
</dbReference>
<evidence type="ECO:0000256" key="6">
    <source>
        <dbReference type="RuleBase" id="RU003983"/>
    </source>
</evidence>
<gene>
    <name evidence="9" type="primary">bepA_2</name>
    <name evidence="9" type="ORF">PRI8871_02524</name>
</gene>
<evidence type="ECO:0000313" key="10">
    <source>
        <dbReference type="Proteomes" id="UP000244904"/>
    </source>
</evidence>
<reference evidence="10" key="1">
    <citation type="submission" date="2018-03" db="EMBL/GenBank/DDBJ databases">
        <authorList>
            <person name="Rodrigo-Torres L."/>
            <person name="Arahal R. D."/>
            <person name="Lucena T."/>
        </authorList>
    </citation>
    <scope>NUCLEOTIDE SEQUENCE [LARGE SCALE GENOMIC DNA]</scope>
    <source>
        <strain evidence="10">CECT 8871</strain>
    </source>
</reference>
<dbReference type="GO" id="GO:0051603">
    <property type="term" value="P:proteolysis involved in protein catabolic process"/>
    <property type="evidence" value="ECO:0007669"/>
    <property type="project" value="TreeGrafter"/>
</dbReference>
<dbReference type="AlphaFoldDB" id="A0A2R8AXG3"/>
<keyword evidence="3 6" id="KW-0378">Hydrolase</keyword>
<dbReference type="PANTHER" id="PTHR22726:SF1">
    <property type="entry name" value="METALLOENDOPEPTIDASE OMA1, MITOCHONDRIAL"/>
    <property type="match status" value="1"/>
</dbReference>
<dbReference type="SUPFAM" id="SSF48452">
    <property type="entry name" value="TPR-like"/>
    <property type="match status" value="1"/>
</dbReference>
<protein>
    <submittedName>
        <fullName evidence="9">Beta-barrel assembly-enhancing protease</fullName>
        <ecNumber evidence="9">3.4.-.-</ecNumber>
    </submittedName>
</protein>
<dbReference type="Gene3D" id="1.25.40.10">
    <property type="entry name" value="Tetratricopeptide repeat domain"/>
    <property type="match status" value="1"/>
</dbReference>
<evidence type="ECO:0000256" key="1">
    <source>
        <dbReference type="ARBA" id="ARBA00022670"/>
    </source>
</evidence>
<dbReference type="Pfam" id="PF14559">
    <property type="entry name" value="TPR_19"/>
    <property type="match status" value="1"/>
</dbReference>
<dbReference type="CDD" id="cd07324">
    <property type="entry name" value="M48C_Oma1-like"/>
    <property type="match status" value="1"/>
</dbReference>
<evidence type="ECO:0000313" key="9">
    <source>
        <dbReference type="EMBL" id="SPF80713.1"/>
    </source>
</evidence>
<name>A0A2R8AXG3_9RHOB</name>
<organism evidence="9 10">
    <name type="scientific">Pseudoprimorskyibacter insulae</name>
    <dbReference type="NCBI Taxonomy" id="1695997"/>
    <lineage>
        <taxon>Bacteria</taxon>
        <taxon>Pseudomonadati</taxon>
        <taxon>Pseudomonadota</taxon>
        <taxon>Alphaproteobacteria</taxon>
        <taxon>Rhodobacterales</taxon>
        <taxon>Paracoccaceae</taxon>
        <taxon>Pseudoprimorskyibacter</taxon>
    </lineage>
</organism>
<feature type="signal peptide" evidence="7">
    <location>
        <begin position="1"/>
        <end position="23"/>
    </location>
</feature>
<dbReference type="EC" id="3.4.-.-" evidence="9"/>
<dbReference type="EMBL" id="OMOJ01000005">
    <property type="protein sequence ID" value="SPF80713.1"/>
    <property type="molecule type" value="Genomic_DNA"/>
</dbReference>
<dbReference type="InterPro" id="IPR019734">
    <property type="entry name" value="TPR_rpt"/>
</dbReference>
<dbReference type="SMART" id="SM00028">
    <property type="entry name" value="TPR"/>
    <property type="match status" value="3"/>
</dbReference>
<dbReference type="GO" id="GO:0016020">
    <property type="term" value="C:membrane"/>
    <property type="evidence" value="ECO:0007669"/>
    <property type="project" value="TreeGrafter"/>
</dbReference>
<keyword evidence="4 6" id="KW-0862">Zinc</keyword>
<sequence length="437" mass="46623">MHLLRSLLLAAMTFVISTVSAGAASLIRDADIEYALGELAAPVLQAAGLNPSRVRVLLVDDSSLNAFVIDTRYIFIHTGLLQRLTSAGELQAVIAHEAAHIANGHITRRMANFRSAKTAAGIGMALAAVAAASGAGEAAVGFAAGAQSSATRLFLAHTRAEEASADQSAVRFMARAGVDPRGAVKVMEMFSGQELLAEHRQDPYTRSHPLSRDRVRALNGFVTVYGKDLPEDPTAAYWFDRASGKLSGFTRAPAWTLRRAEESVSADITWMRRAAAYHRQSNAAKALAAIDKSLSIRPGDPFYLDLKGQIQLESRQFANAVQTYAAAVKSSGNNAQVLGGYGRALLAVDQPKNAIKVLEQARTRDYTDGRVLRDLAVAYAGTGQNAMASLVTAERYALNGRMKDAAIHAKRAAGALPQGSGPWQRAQDVLNAAKRAE</sequence>
<comment type="cofactor">
    <cofactor evidence="6">
        <name>Zn(2+)</name>
        <dbReference type="ChEBI" id="CHEBI:29105"/>
    </cofactor>
    <text evidence="6">Binds 1 zinc ion per subunit.</text>
</comment>
<keyword evidence="5 6" id="KW-0482">Metalloprotease</keyword>
<feature type="chain" id="PRO_5015341170" evidence="7">
    <location>
        <begin position="24"/>
        <end position="437"/>
    </location>
</feature>
<dbReference type="Gene3D" id="3.30.2010.10">
    <property type="entry name" value="Metalloproteases ('zincins'), catalytic domain"/>
    <property type="match status" value="1"/>
</dbReference>
<keyword evidence="2" id="KW-0479">Metal-binding</keyword>
<accession>A0A2R8AXG3</accession>
<dbReference type="Pfam" id="PF01435">
    <property type="entry name" value="Peptidase_M48"/>
    <property type="match status" value="1"/>
</dbReference>
<dbReference type="InterPro" id="IPR001915">
    <property type="entry name" value="Peptidase_M48"/>
</dbReference>
<evidence type="ECO:0000256" key="5">
    <source>
        <dbReference type="ARBA" id="ARBA00023049"/>
    </source>
</evidence>
<evidence type="ECO:0000256" key="3">
    <source>
        <dbReference type="ARBA" id="ARBA00022801"/>
    </source>
</evidence>
<dbReference type="PANTHER" id="PTHR22726">
    <property type="entry name" value="METALLOENDOPEPTIDASE OMA1"/>
    <property type="match status" value="1"/>
</dbReference>
<dbReference type="OrthoDB" id="9814887at2"/>
<comment type="similarity">
    <text evidence="6">Belongs to the peptidase M48 family.</text>
</comment>
<feature type="domain" description="Peptidase M48" evidence="8">
    <location>
        <begin position="39"/>
        <end position="220"/>
    </location>
</feature>
<keyword evidence="7" id="KW-0732">Signal</keyword>